<feature type="transmembrane region" description="Helical" evidence="6">
    <location>
        <begin position="526"/>
        <end position="544"/>
    </location>
</feature>
<dbReference type="InterPro" id="IPR025405">
    <property type="entry name" value="DUF4131"/>
</dbReference>
<feature type="transmembrane region" description="Helical" evidence="6">
    <location>
        <begin position="38"/>
        <end position="56"/>
    </location>
</feature>
<reference evidence="8 9" key="1">
    <citation type="submission" date="2016-11" db="EMBL/GenBank/DDBJ databases">
        <authorList>
            <person name="Jaros S."/>
            <person name="Januszkiewicz K."/>
            <person name="Wedrychowicz H."/>
        </authorList>
    </citation>
    <scope>NUCLEOTIDE SEQUENCE [LARGE SCALE GENOMIC DNA]</scope>
    <source>
        <strain evidence="8 9">DSM 10502</strain>
    </source>
</reference>
<dbReference type="GO" id="GO:0030420">
    <property type="term" value="P:establishment of competence for transformation"/>
    <property type="evidence" value="ECO:0007669"/>
    <property type="project" value="InterPro"/>
</dbReference>
<dbReference type="InterPro" id="IPR052159">
    <property type="entry name" value="Competence_DNA_uptake"/>
</dbReference>
<dbReference type="InterPro" id="IPR035681">
    <property type="entry name" value="ComA-like_MBL"/>
</dbReference>
<dbReference type="GO" id="GO:0005886">
    <property type="term" value="C:plasma membrane"/>
    <property type="evidence" value="ECO:0007669"/>
    <property type="project" value="UniProtKB-SubCell"/>
</dbReference>
<dbReference type="PANTHER" id="PTHR30619:SF1">
    <property type="entry name" value="RECOMBINATION PROTEIN 2"/>
    <property type="match status" value="1"/>
</dbReference>
<evidence type="ECO:0000256" key="1">
    <source>
        <dbReference type="ARBA" id="ARBA00004651"/>
    </source>
</evidence>
<keyword evidence="9" id="KW-1185">Reference proteome</keyword>
<evidence type="ECO:0000256" key="4">
    <source>
        <dbReference type="ARBA" id="ARBA00022989"/>
    </source>
</evidence>
<dbReference type="SMART" id="SM00849">
    <property type="entry name" value="Lactamase_B"/>
    <property type="match status" value="1"/>
</dbReference>
<feature type="transmembrane region" description="Helical" evidence="6">
    <location>
        <begin position="347"/>
        <end position="379"/>
    </location>
</feature>
<dbReference type="CDD" id="cd07731">
    <property type="entry name" value="ComA-like_MBL-fold"/>
    <property type="match status" value="1"/>
</dbReference>
<feature type="transmembrane region" description="Helical" evidence="6">
    <location>
        <begin position="486"/>
        <end position="506"/>
    </location>
</feature>
<evidence type="ECO:0000256" key="6">
    <source>
        <dbReference type="SAM" id="Phobius"/>
    </source>
</evidence>
<dbReference type="RefSeq" id="WP_072934392.1">
    <property type="nucleotide sequence ID" value="NZ_FQUG01000002.1"/>
</dbReference>
<keyword evidence="3 6" id="KW-0812">Transmembrane</keyword>
<dbReference type="Pfam" id="PF00753">
    <property type="entry name" value="Lactamase_B"/>
    <property type="match status" value="1"/>
</dbReference>
<evidence type="ECO:0000256" key="2">
    <source>
        <dbReference type="ARBA" id="ARBA00022475"/>
    </source>
</evidence>
<protein>
    <submittedName>
        <fullName evidence="8">Competence protein ComEC</fullName>
    </submittedName>
</protein>
<feature type="transmembrane region" description="Helical" evidence="6">
    <location>
        <begin position="296"/>
        <end position="313"/>
    </location>
</feature>
<organism evidence="8 9">
    <name type="scientific">Schwartzia succinivorans DSM 10502</name>
    <dbReference type="NCBI Taxonomy" id="1123243"/>
    <lineage>
        <taxon>Bacteria</taxon>
        <taxon>Bacillati</taxon>
        <taxon>Bacillota</taxon>
        <taxon>Negativicutes</taxon>
        <taxon>Selenomonadales</taxon>
        <taxon>Selenomonadaceae</taxon>
        <taxon>Schwartzia</taxon>
    </lineage>
</organism>
<proteinExistence type="predicted"/>
<keyword evidence="5 6" id="KW-0472">Membrane</keyword>
<dbReference type="InterPro" id="IPR004797">
    <property type="entry name" value="Competence_ComEC/Rec2"/>
</dbReference>
<feature type="transmembrane region" description="Helical" evidence="6">
    <location>
        <begin position="319"/>
        <end position="335"/>
    </location>
</feature>
<feature type="transmembrane region" description="Helical" evidence="6">
    <location>
        <begin position="429"/>
        <end position="452"/>
    </location>
</feature>
<evidence type="ECO:0000256" key="5">
    <source>
        <dbReference type="ARBA" id="ARBA00023136"/>
    </source>
</evidence>
<dbReference type="Gene3D" id="3.60.15.10">
    <property type="entry name" value="Ribonuclease Z/Hydroxyacylglutathione hydrolase-like"/>
    <property type="match status" value="1"/>
</dbReference>
<dbReference type="Pfam" id="PF03772">
    <property type="entry name" value="Competence"/>
    <property type="match status" value="1"/>
</dbReference>
<dbReference type="SUPFAM" id="SSF56281">
    <property type="entry name" value="Metallo-hydrolase/oxidoreductase"/>
    <property type="match status" value="1"/>
</dbReference>
<dbReference type="PANTHER" id="PTHR30619">
    <property type="entry name" value="DNA INTERNALIZATION/COMPETENCE PROTEIN COMEC/REC2"/>
    <property type="match status" value="1"/>
</dbReference>
<accession>A0A1M4SWR7</accession>
<gene>
    <name evidence="8" type="ORF">SAMN02745190_00278</name>
</gene>
<keyword evidence="4 6" id="KW-1133">Transmembrane helix</keyword>
<sequence>MREGQAPLSFLNLLLASFCAGIRLMWTALEGGGISSEVFMLLLCVGAVLLPLIILFRKKSSVGTVALCALLFCVLGAVRFWTVAELSREDVFYAAGKNAEITGTVHGDLSIQPSSDGRGWRFRCLVEAQTIKTDVERNKAEGRLYVAGNAIRKEDIPKIQEGDILRARGRIKRIRGYKNPGQLDIERQARSQGITARLSAEKGAVEVIGRDASALSGYLTEVRRHYRSALSEAMSEEDAAAIFAMLFGGYEGIRAEVLESFTATGIVHILSVSGSHITLLAAVFAWLGRALRLRRGITAVVIVSAISVYVLLASAVAPAVRSGIMGIVAALALVLERERDARQILSVTGLLMLLWSPWLLFDISFELSFAATAGLLYIAPRLRELRVLENAPEWISGSLSITIAAQATVLPLLAWYFHVVSLSSLLANILVVPVLELIMIAALFSGMAAAFLPMAARFILAGDSLLFGGASELSKLLAELPMSQVYLPPMGAGFALLYYSVIVFWLQDRERKEYLVNIIRGTRGRAAALAVFAGIFFVGLSSFFRAPEMSVHFIDVGQGDSALIITPHGRAFMMDTGGTRDAGFDIGTRVDVPYLLQHGVRALDAVFLTHAHEDHSAGAGGILRKLPAGTVFTAHEGKEVYQAAMRLSSRDMAKTVFTAPPEGTEIIIDGVKIEVLFAPEAAGSRTSENELSNVYRVTYGNASFLFTGDLVKEKEKELIRKHDVRSSVLKVGHHGSKTSSSEPFLSAVQPKWAVISVGDGNSFGHPNRETLQALENHGIKVYRTDQNGAVTFRTDGDVMRVDSWL</sequence>
<feature type="transmembrane region" description="Helical" evidence="6">
    <location>
        <begin position="63"/>
        <end position="81"/>
    </location>
</feature>
<feature type="transmembrane region" description="Helical" evidence="6">
    <location>
        <begin position="7"/>
        <end position="26"/>
    </location>
</feature>
<comment type="subcellular location">
    <subcellularLocation>
        <location evidence="1">Cell membrane</location>
        <topology evidence="1">Multi-pass membrane protein</topology>
    </subcellularLocation>
</comment>
<dbReference type="InterPro" id="IPR001279">
    <property type="entry name" value="Metallo-B-lactamas"/>
</dbReference>
<evidence type="ECO:0000256" key="3">
    <source>
        <dbReference type="ARBA" id="ARBA00022692"/>
    </source>
</evidence>
<keyword evidence="2" id="KW-1003">Cell membrane</keyword>
<feature type="domain" description="Metallo-beta-lactamase" evidence="7">
    <location>
        <begin position="558"/>
        <end position="759"/>
    </location>
</feature>
<evidence type="ECO:0000313" key="8">
    <source>
        <dbReference type="EMBL" id="SHE36635.1"/>
    </source>
</evidence>
<dbReference type="NCBIfam" id="TIGR00360">
    <property type="entry name" value="ComEC_N-term"/>
    <property type="match status" value="1"/>
</dbReference>
<name>A0A1M4SWR7_9FIRM</name>
<feature type="transmembrane region" description="Helical" evidence="6">
    <location>
        <begin position="266"/>
        <end position="287"/>
    </location>
</feature>
<evidence type="ECO:0000313" key="9">
    <source>
        <dbReference type="Proteomes" id="UP000184404"/>
    </source>
</evidence>
<dbReference type="Proteomes" id="UP000184404">
    <property type="component" value="Unassembled WGS sequence"/>
</dbReference>
<dbReference type="InterPro" id="IPR004477">
    <property type="entry name" value="ComEC_N"/>
</dbReference>
<dbReference type="OrthoDB" id="9761531at2"/>
<dbReference type="AlphaFoldDB" id="A0A1M4SWR7"/>
<dbReference type="STRING" id="1123243.SAMN02745190_00278"/>
<dbReference type="Pfam" id="PF13567">
    <property type="entry name" value="DUF4131"/>
    <property type="match status" value="1"/>
</dbReference>
<feature type="transmembrane region" description="Helical" evidence="6">
    <location>
        <begin position="399"/>
        <end position="417"/>
    </location>
</feature>
<dbReference type="InterPro" id="IPR036866">
    <property type="entry name" value="RibonucZ/Hydroxyglut_hydro"/>
</dbReference>
<dbReference type="NCBIfam" id="TIGR00361">
    <property type="entry name" value="ComEC_Rec2"/>
    <property type="match status" value="1"/>
</dbReference>
<evidence type="ECO:0000259" key="7">
    <source>
        <dbReference type="SMART" id="SM00849"/>
    </source>
</evidence>
<dbReference type="EMBL" id="FQUG01000002">
    <property type="protein sequence ID" value="SHE36635.1"/>
    <property type="molecule type" value="Genomic_DNA"/>
</dbReference>